<accession>A0ABS2SPG9</accession>
<evidence type="ECO:0000313" key="3">
    <source>
        <dbReference type="Proteomes" id="UP001179280"/>
    </source>
</evidence>
<gene>
    <name evidence="2" type="ORF">JOC54_000292</name>
</gene>
<sequence length="133" mass="14550">MSRKTLSLLIWVTIVLSMIGGGTWGMYLAYGEFRLDVIVPIIVGTGIGVASTIFLSKQHKRKHGNVPEVDERTIKIMTKYIVVAFYVLLMILGIGLISLYAAGVHTVETGWLIVALMAVYIVLGLGAMVVKRV</sequence>
<keyword evidence="1" id="KW-1133">Transmembrane helix</keyword>
<keyword evidence="3" id="KW-1185">Reference proteome</keyword>
<dbReference type="RefSeq" id="WP_204463835.1">
    <property type="nucleotide sequence ID" value="NZ_JAFBCV010000001.1"/>
</dbReference>
<evidence type="ECO:0000313" key="2">
    <source>
        <dbReference type="EMBL" id="MBM7837061.1"/>
    </source>
</evidence>
<reference evidence="2" key="1">
    <citation type="submission" date="2021-01" db="EMBL/GenBank/DDBJ databases">
        <title>Genomic Encyclopedia of Type Strains, Phase IV (KMG-IV): sequencing the most valuable type-strain genomes for metagenomic binning, comparative biology and taxonomic classification.</title>
        <authorList>
            <person name="Goeker M."/>
        </authorList>
    </citation>
    <scope>NUCLEOTIDE SEQUENCE</scope>
    <source>
        <strain evidence="2">DSM 21943</strain>
    </source>
</reference>
<proteinExistence type="predicted"/>
<comment type="caution">
    <text evidence="2">The sequence shown here is derived from an EMBL/GenBank/DDBJ whole genome shotgun (WGS) entry which is preliminary data.</text>
</comment>
<evidence type="ECO:0000256" key="1">
    <source>
        <dbReference type="SAM" id="Phobius"/>
    </source>
</evidence>
<keyword evidence="1" id="KW-0812">Transmembrane</keyword>
<dbReference type="EMBL" id="JAFBCV010000001">
    <property type="protein sequence ID" value="MBM7837061.1"/>
    <property type="molecule type" value="Genomic_DNA"/>
</dbReference>
<name>A0ABS2SPG9_9BACI</name>
<dbReference type="Proteomes" id="UP001179280">
    <property type="component" value="Unassembled WGS sequence"/>
</dbReference>
<feature type="transmembrane region" description="Helical" evidence="1">
    <location>
        <begin position="80"/>
        <end position="103"/>
    </location>
</feature>
<feature type="transmembrane region" description="Helical" evidence="1">
    <location>
        <begin position="109"/>
        <end position="130"/>
    </location>
</feature>
<keyword evidence="1" id="KW-0472">Membrane</keyword>
<organism evidence="2 3">
    <name type="scientific">Shouchella xiaoxiensis</name>
    <dbReference type="NCBI Taxonomy" id="766895"/>
    <lineage>
        <taxon>Bacteria</taxon>
        <taxon>Bacillati</taxon>
        <taxon>Bacillota</taxon>
        <taxon>Bacilli</taxon>
        <taxon>Bacillales</taxon>
        <taxon>Bacillaceae</taxon>
        <taxon>Shouchella</taxon>
    </lineage>
</organism>
<protein>
    <submittedName>
        <fullName evidence="2">Uncharacterized protein YneF (UPF0154 family)</fullName>
    </submittedName>
</protein>
<feature type="transmembrane region" description="Helical" evidence="1">
    <location>
        <begin position="37"/>
        <end position="55"/>
    </location>
</feature>